<proteinExistence type="predicted"/>
<reference evidence="3" key="1">
    <citation type="journal article" date="2017" name="Genome Biol.">
        <title>Comparative genomics reveals high biological diversity and specific adaptations in the industrially and medically important fungal genus Aspergillus.</title>
        <authorList>
            <person name="de Vries R.P."/>
            <person name="Riley R."/>
            <person name="Wiebenga A."/>
            <person name="Aguilar-Osorio G."/>
            <person name="Amillis S."/>
            <person name="Uchima C.A."/>
            <person name="Anderluh G."/>
            <person name="Asadollahi M."/>
            <person name="Askin M."/>
            <person name="Barry K."/>
            <person name="Battaglia E."/>
            <person name="Bayram O."/>
            <person name="Benocci T."/>
            <person name="Braus-Stromeyer S.A."/>
            <person name="Caldana C."/>
            <person name="Canovas D."/>
            <person name="Cerqueira G.C."/>
            <person name="Chen F."/>
            <person name="Chen W."/>
            <person name="Choi C."/>
            <person name="Clum A."/>
            <person name="Dos Santos R.A."/>
            <person name="Damasio A.R."/>
            <person name="Diallinas G."/>
            <person name="Emri T."/>
            <person name="Fekete E."/>
            <person name="Flipphi M."/>
            <person name="Freyberg S."/>
            <person name="Gallo A."/>
            <person name="Gournas C."/>
            <person name="Habgood R."/>
            <person name="Hainaut M."/>
            <person name="Harispe M.L."/>
            <person name="Henrissat B."/>
            <person name="Hilden K.S."/>
            <person name="Hope R."/>
            <person name="Hossain A."/>
            <person name="Karabika E."/>
            <person name="Karaffa L."/>
            <person name="Karanyi Z."/>
            <person name="Krasevec N."/>
            <person name="Kuo A."/>
            <person name="Kusch H."/>
            <person name="LaButti K."/>
            <person name="Lagendijk E.L."/>
            <person name="Lapidus A."/>
            <person name="Levasseur A."/>
            <person name="Lindquist E."/>
            <person name="Lipzen A."/>
            <person name="Logrieco A.F."/>
            <person name="MacCabe A."/>
            <person name="Maekelae M.R."/>
            <person name="Malavazi I."/>
            <person name="Melin P."/>
            <person name="Meyer V."/>
            <person name="Mielnichuk N."/>
            <person name="Miskei M."/>
            <person name="Molnar A.P."/>
            <person name="Mule G."/>
            <person name="Ngan C.Y."/>
            <person name="Orejas M."/>
            <person name="Orosz E."/>
            <person name="Ouedraogo J.P."/>
            <person name="Overkamp K.M."/>
            <person name="Park H.-S."/>
            <person name="Perrone G."/>
            <person name="Piumi F."/>
            <person name="Punt P.J."/>
            <person name="Ram A.F."/>
            <person name="Ramon A."/>
            <person name="Rauscher S."/>
            <person name="Record E."/>
            <person name="Riano-Pachon D.M."/>
            <person name="Robert V."/>
            <person name="Roehrig J."/>
            <person name="Ruller R."/>
            <person name="Salamov A."/>
            <person name="Salih N.S."/>
            <person name="Samson R.A."/>
            <person name="Sandor E."/>
            <person name="Sanguinetti M."/>
            <person name="Schuetze T."/>
            <person name="Sepcic K."/>
            <person name="Shelest E."/>
            <person name="Sherlock G."/>
            <person name="Sophianopoulou V."/>
            <person name="Squina F.M."/>
            <person name="Sun H."/>
            <person name="Susca A."/>
            <person name="Todd R.B."/>
            <person name="Tsang A."/>
            <person name="Unkles S.E."/>
            <person name="van de Wiele N."/>
            <person name="van Rossen-Uffink D."/>
            <person name="Oliveira J.V."/>
            <person name="Vesth T.C."/>
            <person name="Visser J."/>
            <person name="Yu J.-H."/>
            <person name="Zhou M."/>
            <person name="Andersen M.R."/>
            <person name="Archer D.B."/>
            <person name="Baker S.E."/>
            <person name="Benoit I."/>
            <person name="Brakhage A.A."/>
            <person name="Braus G.H."/>
            <person name="Fischer R."/>
            <person name="Frisvad J.C."/>
            <person name="Goldman G.H."/>
            <person name="Houbraken J."/>
            <person name="Oakley B."/>
            <person name="Pocsi I."/>
            <person name="Scazzocchio C."/>
            <person name="Seiboth B."/>
            <person name="vanKuyk P.A."/>
            <person name="Wortman J."/>
            <person name="Dyer P.S."/>
            <person name="Grigoriev I.V."/>
        </authorList>
    </citation>
    <scope>NUCLEOTIDE SEQUENCE [LARGE SCALE GENOMIC DNA]</scope>
    <source>
        <strain evidence="3">ITEM 5010</strain>
    </source>
</reference>
<feature type="compositionally biased region" description="Low complexity" evidence="1">
    <location>
        <begin position="29"/>
        <end position="38"/>
    </location>
</feature>
<keyword evidence="3" id="KW-1185">Reference proteome</keyword>
<dbReference type="EMBL" id="KV907497">
    <property type="protein sequence ID" value="OOF97515.1"/>
    <property type="molecule type" value="Genomic_DNA"/>
</dbReference>
<feature type="region of interest" description="Disordered" evidence="1">
    <location>
        <begin position="1"/>
        <end position="45"/>
    </location>
</feature>
<organism evidence="2 3">
    <name type="scientific">Aspergillus carbonarius (strain ITEM 5010)</name>
    <dbReference type="NCBI Taxonomy" id="602072"/>
    <lineage>
        <taxon>Eukaryota</taxon>
        <taxon>Fungi</taxon>
        <taxon>Dikarya</taxon>
        <taxon>Ascomycota</taxon>
        <taxon>Pezizomycotina</taxon>
        <taxon>Eurotiomycetes</taxon>
        <taxon>Eurotiomycetidae</taxon>
        <taxon>Eurotiales</taxon>
        <taxon>Aspergillaceae</taxon>
        <taxon>Aspergillus</taxon>
        <taxon>Aspergillus subgen. Circumdati</taxon>
    </lineage>
</organism>
<dbReference type="Proteomes" id="UP000188318">
    <property type="component" value="Unassembled WGS sequence"/>
</dbReference>
<dbReference type="AlphaFoldDB" id="A0A1R3RSP3"/>
<evidence type="ECO:0000313" key="2">
    <source>
        <dbReference type="EMBL" id="OOF97515.1"/>
    </source>
</evidence>
<feature type="compositionally biased region" description="Pro residues" evidence="1">
    <location>
        <begin position="19"/>
        <end position="28"/>
    </location>
</feature>
<name>A0A1R3RSP3_ASPC5</name>
<gene>
    <name evidence="2" type="ORF">ASPCADRAFT_505849</name>
</gene>
<evidence type="ECO:0000313" key="3">
    <source>
        <dbReference type="Proteomes" id="UP000188318"/>
    </source>
</evidence>
<dbReference type="VEuPathDB" id="FungiDB:ASPCADRAFT_505849"/>
<protein>
    <recommendedName>
        <fullName evidence="4">Integral membrane protein</fullName>
    </recommendedName>
</protein>
<feature type="compositionally biased region" description="Pro residues" evidence="1">
    <location>
        <begin position="1"/>
        <end position="10"/>
    </location>
</feature>
<dbReference type="OMA" id="CTACYLD"/>
<evidence type="ECO:0000256" key="1">
    <source>
        <dbReference type="SAM" id="MobiDB-lite"/>
    </source>
</evidence>
<dbReference type="STRING" id="602072.A0A1R3RSP3"/>
<dbReference type="OrthoDB" id="5324692at2759"/>
<accession>A0A1R3RSP3</accession>
<sequence length="617" mass="68594">MNGGPAPPRRPVGAAALPPRRPVPPPVPVGTKPAASPTPLSPTSPVPGIGILSDIDVGSHCPETNPLYAAAYWYTTPDAPAFEVCSYCYATQIRPTPWVVKFQGKKKSADPNRHCRFSTLRIRNLWPQCLHNNDWSTISRYMTHRATLADCKGLAPSSADVGIKWYSLKHRDIPNFDICAACYEDIALATPFRNMFEPHPTGQPAGEEWVCTMTNYAGRAMELYAKSNRWRDFVINVTQAGSVRPCEGLQGVVGNQRRWFRPKRRIEGLVVCDACFYDWFGATCMEHEFEPTPVSFANGGYNTWVCDMALIPMKIAQMKALQAKDFGVWWNAAREILVTPQCTYDGNYTGGWYGLKSNPECANICAQCFAGTIKVYGFRDRFIPIPNNPNRRCVFSSAAPRQLQFFNRLDEAIMTRSLTTFEDYARRIGNLPLCPKSNPVENQRWYGSNEFLICVSCWEEFAKDTALAPRLPFRGVVRPSACCDLYSPRMRGLWTEACAKGDMSAFVAFAKHRAQIYAQTVPAMQQMLAMAKMRMEQQQTLMLSSVMLQGADNVVGASRPVGMGYDLYGNGNVGFHYATPAGATGAAQFQQALGITSVQGGEMMQVAQLEALWQSVE</sequence>
<evidence type="ECO:0008006" key="4">
    <source>
        <dbReference type="Google" id="ProtNLM"/>
    </source>
</evidence>